<protein>
    <recommendedName>
        <fullName evidence="1">F-box domain-containing protein</fullName>
    </recommendedName>
</protein>
<reference evidence="2" key="2">
    <citation type="journal article" date="2020" name="Nat. Commun.">
        <title>Large-scale genome sequencing of mycorrhizal fungi provides insights into the early evolution of symbiotic traits.</title>
        <authorList>
            <person name="Miyauchi S."/>
            <person name="Kiss E."/>
            <person name="Kuo A."/>
            <person name="Drula E."/>
            <person name="Kohler A."/>
            <person name="Sanchez-Garcia M."/>
            <person name="Morin E."/>
            <person name="Andreopoulos B."/>
            <person name="Barry K.W."/>
            <person name="Bonito G."/>
            <person name="Buee M."/>
            <person name="Carver A."/>
            <person name="Chen C."/>
            <person name="Cichocki N."/>
            <person name="Clum A."/>
            <person name="Culley D."/>
            <person name="Crous P.W."/>
            <person name="Fauchery L."/>
            <person name="Girlanda M."/>
            <person name="Hayes R.D."/>
            <person name="Keri Z."/>
            <person name="LaButti K."/>
            <person name="Lipzen A."/>
            <person name="Lombard V."/>
            <person name="Magnuson J."/>
            <person name="Maillard F."/>
            <person name="Murat C."/>
            <person name="Nolan M."/>
            <person name="Ohm R.A."/>
            <person name="Pangilinan J."/>
            <person name="Pereira M.F."/>
            <person name="Perotto S."/>
            <person name="Peter M."/>
            <person name="Pfister S."/>
            <person name="Riley R."/>
            <person name="Sitrit Y."/>
            <person name="Stielow J.B."/>
            <person name="Szollosi G."/>
            <person name="Zifcakova L."/>
            <person name="Stursova M."/>
            <person name="Spatafora J.W."/>
            <person name="Tedersoo L."/>
            <person name="Vaario L.M."/>
            <person name="Yamada A."/>
            <person name="Yan M."/>
            <person name="Wang P."/>
            <person name="Xu J."/>
            <person name="Bruns T."/>
            <person name="Baldrian P."/>
            <person name="Vilgalys R."/>
            <person name="Dunand C."/>
            <person name="Henrissat B."/>
            <person name="Grigoriev I.V."/>
            <person name="Hibbett D."/>
            <person name="Nagy L.G."/>
            <person name="Martin F.M."/>
        </authorList>
    </citation>
    <scope>NUCLEOTIDE SEQUENCE</scope>
    <source>
        <strain evidence="2">BED1</strain>
    </source>
</reference>
<proteinExistence type="predicted"/>
<dbReference type="Gene3D" id="1.20.1280.50">
    <property type="match status" value="1"/>
</dbReference>
<evidence type="ECO:0000313" key="3">
    <source>
        <dbReference type="Proteomes" id="UP001194468"/>
    </source>
</evidence>
<comment type="caution">
    <text evidence="2">The sequence shown here is derived from an EMBL/GenBank/DDBJ whole genome shotgun (WGS) entry which is preliminary data.</text>
</comment>
<evidence type="ECO:0000259" key="1">
    <source>
        <dbReference type="Pfam" id="PF12937"/>
    </source>
</evidence>
<dbReference type="EMBL" id="WHUW01000009">
    <property type="protein sequence ID" value="KAF8442046.1"/>
    <property type="molecule type" value="Genomic_DNA"/>
</dbReference>
<dbReference type="InterPro" id="IPR001810">
    <property type="entry name" value="F-box_dom"/>
</dbReference>
<evidence type="ECO:0000313" key="2">
    <source>
        <dbReference type="EMBL" id="KAF8442046.1"/>
    </source>
</evidence>
<dbReference type="AlphaFoldDB" id="A0AAD4GFI0"/>
<gene>
    <name evidence="2" type="ORF">L210DRAFT_3191083</name>
</gene>
<keyword evidence="3" id="KW-1185">Reference proteome</keyword>
<reference evidence="2" key="1">
    <citation type="submission" date="2019-10" db="EMBL/GenBank/DDBJ databases">
        <authorList>
            <consortium name="DOE Joint Genome Institute"/>
            <person name="Kuo A."/>
            <person name="Miyauchi S."/>
            <person name="Kiss E."/>
            <person name="Drula E."/>
            <person name="Kohler A."/>
            <person name="Sanchez-Garcia M."/>
            <person name="Andreopoulos B."/>
            <person name="Barry K.W."/>
            <person name="Bonito G."/>
            <person name="Buee M."/>
            <person name="Carver A."/>
            <person name="Chen C."/>
            <person name="Cichocki N."/>
            <person name="Clum A."/>
            <person name="Culley D."/>
            <person name="Crous P.W."/>
            <person name="Fauchery L."/>
            <person name="Girlanda M."/>
            <person name="Hayes R."/>
            <person name="Keri Z."/>
            <person name="LaButti K."/>
            <person name="Lipzen A."/>
            <person name="Lombard V."/>
            <person name="Magnuson J."/>
            <person name="Maillard F."/>
            <person name="Morin E."/>
            <person name="Murat C."/>
            <person name="Nolan M."/>
            <person name="Ohm R."/>
            <person name="Pangilinan J."/>
            <person name="Pereira M."/>
            <person name="Perotto S."/>
            <person name="Peter M."/>
            <person name="Riley R."/>
            <person name="Sitrit Y."/>
            <person name="Stielow B."/>
            <person name="Szollosi G."/>
            <person name="Zifcakova L."/>
            <person name="Stursova M."/>
            <person name="Spatafora J.W."/>
            <person name="Tedersoo L."/>
            <person name="Vaario L.-M."/>
            <person name="Yamada A."/>
            <person name="Yan M."/>
            <person name="Wang P."/>
            <person name="Xu J."/>
            <person name="Bruns T."/>
            <person name="Baldrian P."/>
            <person name="Vilgalys R."/>
            <person name="Henrissat B."/>
            <person name="Grigoriev I.V."/>
            <person name="Hibbett D."/>
            <person name="Nagy L.G."/>
            <person name="Martin F.M."/>
        </authorList>
    </citation>
    <scope>NUCLEOTIDE SEQUENCE</scope>
    <source>
        <strain evidence="2">BED1</strain>
    </source>
</reference>
<dbReference type="SUPFAM" id="SSF81383">
    <property type="entry name" value="F-box domain"/>
    <property type="match status" value="1"/>
</dbReference>
<accession>A0AAD4GFI0</accession>
<dbReference type="Pfam" id="PF12937">
    <property type="entry name" value="F-box-like"/>
    <property type="match status" value="1"/>
</dbReference>
<name>A0AAD4GFI0_BOLED</name>
<dbReference type="InterPro" id="IPR036047">
    <property type="entry name" value="F-box-like_dom_sf"/>
</dbReference>
<dbReference type="Proteomes" id="UP001194468">
    <property type="component" value="Unassembled WGS sequence"/>
</dbReference>
<sequence length="146" mass="16742">MLQTALPSVVLDYPTQTELQFGEQELRTRTTTVRFPSTPTESVWPIQLQLQPISFLPNEILIHIFQLGLDEFPHSAHARPLPVAVAGVCRSWRAVALRTPGLWTRVFVTSATPINHLQMYLERSRNLEIDVNFCHWSMPNHVDEDN</sequence>
<organism evidence="2 3">
    <name type="scientific">Boletus edulis BED1</name>
    <dbReference type="NCBI Taxonomy" id="1328754"/>
    <lineage>
        <taxon>Eukaryota</taxon>
        <taxon>Fungi</taxon>
        <taxon>Dikarya</taxon>
        <taxon>Basidiomycota</taxon>
        <taxon>Agaricomycotina</taxon>
        <taxon>Agaricomycetes</taxon>
        <taxon>Agaricomycetidae</taxon>
        <taxon>Boletales</taxon>
        <taxon>Boletineae</taxon>
        <taxon>Boletaceae</taxon>
        <taxon>Boletoideae</taxon>
        <taxon>Boletus</taxon>
    </lineage>
</organism>
<feature type="domain" description="F-box" evidence="1">
    <location>
        <begin position="53"/>
        <end position="108"/>
    </location>
</feature>